<evidence type="ECO:0000259" key="9">
    <source>
        <dbReference type="SMART" id="SM00863"/>
    </source>
</evidence>
<dbReference type="Gene3D" id="3.30.980.10">
    <property type="entry name" value="Threonyl-trna Synthetase, Chain A, domain 2"/>
    <property type="match status" value="1"/>
</dbReference>
<evidence type="ECO:0000313" key="11">
    <source>
        <dbReference type="Proteomes" id="UP001162480"/>
    </source>
</evidence>
<dbReference type="InterPro" id="IPR018163">
    <property type="entry name" value="Thr/Ala-tRNA-synth_IIc_edit"/>
</dbReference>
<comment type="cofactor">
    <cofactor evidence="1">
        <name>Zn(2+)</name>
        <dbReference type="ChEBI" id="CHEBI:29105"/>
    </cofactor>
</comment>
<dbReference type="GO" id="GO:0046872">
    <property type="term" value="F:metal ion binding"/>
    <property type="evidence" value="ECO:0007669"/>
    <property type="project" value="UniProtKB-KW"/>
</dbReference>
<dbReference type="GO" id="GO:0002196">
    <property type="term" value="F:Ser-tRNA(Ala) deacylase activity"/>
    <property type="evidence" value="ECO:0007669"/>
    <property type="project" value="TreeGrafter"/>
</dbReference>
<dbReference type="FunFam" id="2.40.30.130:FF:000003">
    <property type="entry name" value="alanyl-tRNA editing protein Aarsd1"/>
    <property type="match status" value="1"/>
</dbReference>
<dbReference type="AlphaFoldDB" id="A0AA36BIS5"/>
<dbReference type="InterPro" id="IPR009000">
    <property type="entry name" value="Transl_B-barrel_sf"/>
</dbReference>
<dbReference type="SMART" id="SM00863">
    <property type="entry name" value="tRNA_SAD"/>
    <property type="match status" value="1"/>
</dbReference>
<evidence type="ECO:0000256" key="7">
    <source>
        <dbReference type="ARBA" id="ARBA00022917"/>
    </source>
</evidence>
<dbReference type="SUPFAM" id="SSF55186">
    <property type="entry name" value="ThrRS/AlaRS common domain"/>
    <property type="match status" value="1"/>
</dbReference>
<name>A0AA36BIS5_OCTVU</name>
<evidence type="ECO:0000256" key="5">
    <source>
        <dbReference type="ARBA" id="ARBA00022723"/>
    </source>
</evidence>
<dbReference type="Gene3D" id="2.40.30.130">
    <property type="match status" value="1"/>
</dbReference>
<keyword evidence="5" id="KW-0479">Metal-binding</keyword>
<dbReference type="GO" id="GO:0005737">
    <property type="term" value="C:cytoplasm"/>
    <property type="evidence" value="ECO:0007669"/>
    <property type="project" value="UniProtKB-SubCell"/>
</dbReference>
<evidence type="ECO:0000313" key="10">
    <source>
        <dbReference type="EMBL" id="CAI9735175.1"/>
    </source>
</evidence>
<keyword evidence="7" id="KW-0648">Protein biosynthesis</keyword>
<proteinExistence type="inferred from homology"/>
<keyword evidence="6" id="KW-0862">Zinc</keyword>
<comment type="subcellular location">
    <subcellularLocation>
        <location evidence="2">Cytoplasm</location>
    </subcellularLocation>
</comment>
<dbReference type="FunFam" id="3.30.980.10:FF:000007">
    <property type="entry name" value="alanyl-tRNA editing protein Aarsd1"/>
    <property type="match status" value="1"/>
</dbReference>
<protein>
    <submittedName>
        <fullName evidence="10">Alanyl-tRNA editing protein Aarsd1</fullName>
    </submittedName>
</protein>
<evidence type="ECO:0000256" key="2">
    <source>
        <dbReference type="ARBA" id="ARBA00004496"/>
    </source>
</evidence>
<comment type="function">
    <text evidence="8">Functions in trans to edit the amino acid moiety from incorrectly charged tRNA(Ala).</text>
</comment>
<feature type="domain" description="Threonyl/alanyl tRNA synthetase SAD" evidence="9">
    <location>
        <begin position="197"/>
        <end position="240"/>
    </location>
</feature>
<dbReference type="GO" id="GO:0043039">
    <property type="term" value="P:tRNA aminoacylation"/>
    <property type="evidence" value="ECO:0007669"/>
    <property type="project" value="InterPro"/>
</dbReference>
<accession>A0AA36BIS5</accession>
<gene>
    <name evidence="10" type="ORF">OCTVUL_1B025877</name>
</gene>
<dbReference type="SUPFAM" id="SSF50447">
    <property type="entry name" value="Translation proteins"/>
    <property type="match status" value="1"/>
</dbReference>
<dbReference type="EMBL" id="OX597830">
    <property type="protein sequence ID" value="CAI9735175.1"/>
    <property type="molecule type" value="Genomic_DNA"/>
</dbReference>
<evidence type="ECO:0000256" key="8">
    <source>
        <dbReference type="ARBA" id="ARBA00053555"/>
    </source>
</evidence>
<dbReference type="InterPro" id="IPR051335">
    <property type="entry name" value="Alanyl-tRNA_Editing_Enzymes"/>
</dbReference>
<dbReference type="GO" id="GO:0004812">
    <property type="term" value="F:aminoacyl-tRNA ligase activity"/>
    <property type="evidence" value="ECO:0007669"/>
    <property type="project" value="InterPro"/>
</dbReference>
<dbReference type="Pfam" id="PF07973">
    <property type="entry name" value="tRNA_SAD"/>
    <property type="match status" value="1"/>
</dbReference>
<dbReference type="InterPro" id="IPR012947">
    <property type="entry name" value="tRNA_SAD"/>
</dbReference>
<dbReference type="Proteomes" id="UP001162480">
    <property type="component" value="Chromosome 17"/>
</dbReference>
<keyword evidence="11" id="KW-1185">Reference proteome</keyword>
<dbReference type="GO" id="GO:0006412">
    <property type="term" value="P:translation"/>
    <property type="evidence" value="ECO:0007669"/>
    <property type="project" value="UniProtKB-KW"/>
</dbReference>
<keyword evidence="4" id="KW-0963">Cytoplasm</keyword>
<evidence type="ECO:0000256" key="6">
    <source>
        <dbReference type="ARBA" id="ARBA00022833"/>
    </source>
</evidence>
<sequence length="409" mass="45656">MLWLNYWCLVTGLKWDTKVKSCSPAKLEIVENGKKKKISGYEVILAETILFPEGGGQPDDRGTIDAVPVHRITRRAAEAVNFVENELPVGKDVHLIVDWDRRFDNMQQHSGQHLITALADKMFGFKTTSWSLGDKISFIELDTPEMTPAQMATLEVSVNEKIREAVPVKVEVYDSASDPKLSEVRARGLPEDHVGAVRVICFEGIDNNMCCGTHVSNLSQLQIIKLMKIEKGKKNKTNLFYLTGNRVLKYLSRGYEAEKSLVAVFNSPLEQHAELAEKLIKTSKSSQKCIASLLHDIASLEIRHFNSQEPKEPLFVLHRKEADMDFMNFLCREMSNQEVTLFLTGGDDKGSGLFMLVGKEDLVADVGPSVAKILDGKGAGKKGRFQGKANKMANRDEAIKMIQEKLTSS</sequence>
<dbReference type="PANTHER" id="PTHR43462:SF1">
    <property type="entry name" value="ALANYL-TRNA EDITING PROTEIN AARSD1"/>
    <property type="match status" value="1"/>
</dbReference>
<dbReference type="GO" id="GO:0005524">
    <property type="term" value="F:ATP binding"/>
    <property type="evidence" value="ECO:0007669"/>
    <property type="project" value="InterPro"/>
</dbReference>
<dbReference type="PANTHER" id="PTHR43462">
    <property type="entry name" value="ALANYL-TRNA EDITING PROTEIN"/>
    <property type="match status" value="1"/>
</dbReference>
<organism evidence="10 11">
    <name type="scientific">Octopus vulgaris</name>
    <name type="common">Common octopus</name>
    <dbReference type="NCBI Taxonomy" id="6645"/>
    <lineage>
        <taxon>Eukaryota</taxon>
        <taxon>Metazoa</taxon>
        <taxon>Spiralia</taxon>
        <taxon>Lophotrochozoa</taxon>
        <taxon>Mollusca</taxon>
        <taxon>Cephalopoda</taxon>
        <taxon>Coleoidea</taxon>
        <taxon>Octopodiformes</taxon>
        <taxon>Octopoda</taxon>
        <taxon>Incirrata</taxon>
        <taxon>Octopodidae</taxon>
        <taxon>Octopus</taxon>
    </lineage>
</organism>
<evidence type="ECO:0000256" key="3">
    <source>
        <dbReference type="ARBA" id="ARBA00008429"/>
    </source>
</evidence>
<reference evidence="10" key="1">
    <citation type="submission" date="2023-08" db="EMBL/GenBank/DDBJ databases">
        <authorList>
            <person name="Alioto T."/>
            <person name="Alioto T."/>
            <person name="Gomez Garrido J."/>
        </authorList>
    </citation>
    <scope>NUCLEOTIDE SEQUENCE</scope>
</reference>
<evidence type="ECO:0000256" key="4">
    <source>
        <dbReference type="ARBA" id="ARBA00022490"/>
    </source>
</evidence>
<evidence type="ECO:0000256" key="1">
    <source>
        <dbReference type="ARBA" id="ARBA00001947"/>
    </source>
</evidence>
<comment type="similarity">
    <text evidence="3">Belongs to the class-II aminoacyl-tRNA synthetase family. Alax-L subfamily.</text>
</comment>